<dbReference type="HOGENOM" id="CLU_108559_1_0_2"/>
<keyword evidence="2 5" id="KW-0689">Ribosomal protein</keyword>
<dbReference type="NCBIfam" id="NF006811">
    <property type="entry name" value="PRK09333.1"/>
    <property type="match status" value="1"/>
</dbReference>
<dbReference type="PROSITE" id="PS00628">
    <property type="entry name" value="RIBOSOMAL_S19E"/>
    <property type="match status" value="1"/>
</dbReference>
<keyword evidence="7" id="KW-1185">Reference proteome</keyword>
<dbReference type="InterPro" id="IPR001266">
    <property type="entry name" value="Ribosomal_eS19"/>
</dbReference>
<keyword evidence="3 5" id="KW-0687">Ribonucleoprotein</keyword>
<evidence type="ECO:0000256" key="1">
    <source>
        <dbReference type="ARBA" id="ARBA00010014"/>
    </source>
</evidence>
<dbReference type="GO" id="GO:0003723">
    <property type="term" value="F:RNA binding"/>
    <property type="evidence" value="ECO:0007669"/>
    <property type="project" value="TreeGrafter"/>
</dbReference>
<reference evidence="6 7" key="1">
    <citation type="journal article" date="2012" name="J. Bacteriol.">
        <title>Complete genome sequence of a thermophilic methanogen, Methanocella conradii HZ254, isolated from Chinese rice field soil.</title>
        <authorList>
            <person name="Lu Z."/>
            <person name="Lu Y."/>
        </authorList>
    </citation>
    <scope>NUCLEOTIDE SEQUENCE [LARGE SCALE GENOMIC DNA]</scope>
    <source>
        <strain evidence="7">DSM 24694 / JCM 17849 / CGMCC 1.5162 / HZ254</strain>
    </source>
</reference>
<evidence type="ECO:0000256" key="4">
    <source>
        <dbReference type="ARBA" id="ARBA00035143"/>
    </source>
</evidence>
<dbReference type="FunFam" id="1.10.10.10:FF:000449">
    <property type="entry name" value="30S ribosomal protein S19e"/>
    <property type="match status" value="1"/>
</dbReference>
<dbReference type="PANTHER" id="PTHR11710:SF0">
    <property type="entry name" value="40S RIBOSOMAL PROTEIN S19"/>
    <property type="match status" value="1"/>
</dbReference>
<evidence type="ECO:0000313" key="6">
    <source>
        <dbReference type="EMBL" id="AFC99201.1"/>
    </source>
</evidence>
<comment type="similarity">
    <text evidence="1 5">Belongs to the eukaryotic ribosomal protein eS19 family.</text>
</comment>
<evidence type="ECO:0000256" key="2">
    <source>
        <dbReference type="ARBA" id="ARBA00022980"/>
    </source>
</evidence>
<dbReference type="InterPro" id="IPR027548">
    <property type="entry name" value="Ribosomal_eS19_archaeal"/>
</dbReference>
<comment type="function">
    <text evidence="5">May be involved in maturation of the 30S ribosomal subunit.</text>
</comment>
<gene>
    <name evidence="5 6" type="primary">rps19e</name>
    <name evidence="6" type="ordered locus">Mtc_0434</name>
</gene>
<dbReference type="Gene3D" id="1.10.10.10">
    <property type="entry name" value="Winged helix-like DNA-binding domain superfamily/Winged helix DNA-binding domain"/>
    <property type="match status" value="1"/>
</dbReference>
<dbReference type="HAMAP" id="MF_01474">
    <property type="entry name" value="Ribosomal_eS19"/>
    <property type="match status" value="1"/>
</dbReference>
<dbReference type="SMART" id="SM01413">
    <property type="entry name" value="Ribosomal_S19e"/>
    <property type="match status" value="1"/>
</dbReference>
<dbReference type="RefSeq" id="WP_014405040.1">
    <property type="nucleotide sequence ID" value="NC_017034.1"/>
</dbReference>
<dbReference type="GO" id="GO:0000028">
    <property type="term" value="P:ribosomal small subunit assembly"/>
    <property type="evidence" value="ECO:0007669"/>
    <property type="project" value="TreeGrafter"/>
</dbReference>
<dbReference type="eggNOG" id="arCOG01344">
    <property type="taxonomic scope" value="Archaea"/>
</dbReference>
<dbReference type="InterPro" id="IPR036390">
    <property type="entry name" value="WH_DNA-bd_sf"/>
</dbReference>
<dbReference type="Pfam" id="PF01090">
    <property type="entry name" value="Ribosomal_S19e"/>
    <property type="match status" value="1"/>
</dbReference>
<evidence type="ECO:0000256" key="3">
    <source>
        <dbReference type="ARBA" id="ARBA00023274"/>
    </source>
</evidence>
<evidence type="ECO:0000313" key="7">
    <source>
        <dbReference type="Proteomes" id="UP000005233"/>
    </source>
</evidence>
<dbReference type="STRING" id="1041930.Mtc_0434"/>
<protein>
    <recommendedName>
        <fullName evidence="4 5">Small ribosomal subunit protein eS19</fullName>
    </recommendedName>
</protein>
<dbReference type="AlphaFoldDB" id="H8I462"/>
<dbReference type="OrthoDB" id="371836at2157"/>
<dbReference type="InterPro" id="IPR018277">
    <property type="entry name" value="Ribosomal_eS19_CS"/>
</dbReference>
<dbReference type="GO" id="GO:0003735">
    <property type="term" value="F:structural constituent of ribosome"/>
    <property type="evidence" value="ECO:0007669"/>
    <property type="project" value="InterPro"/>
</dbReference>
<dbReference type="PANTHER" id="PTHR11710">
    <property type="entry name" value="40S RIBOSOMAL PROTEIN S19"/>
    <property type="match status" value="1"/>
</dbReference>
<dbReference type="Proteomes" id="UP000005233">
    <property type="component" value="Chromosome"/>
</dbReference>
<dbReference type="SUPFAM" id="SSF46785">
    <property type="entry name" value="Winged helix' DNA-binding domain"/>
    <property type="match status" value="1"/>
</dbReference>
<dbReference type="GO" id="GO:0006412">
    <property type="term" value="P:translation"/>
    <property type="evidence" value="ECO:0007669"/>
    <property type="project" value="UniProtKB-UniRule"/>
</dbReference>
<organism evidence="6 7">
    <name type="scientific">Methanocella conradii (strain DSM 24694 / JCM 17849 / CGMCC 1.5162 / HZ254)</name>
    <dbReference type="NCBI Taxonomy" id="1041930"/>
    <lineage>
        <taxon>Archaea</taxon>
        <taxon>Methanobacteriati</taxon>
        <taxon>Methanobacteriota</taxon>
        <taxon>Stenosarchaea group</taxon>
        <taxon>Methanomicrobia</taxon>
        <taxon>Methanocellales</taxon>
        <taxon>Methanocellaceae</taxon>
        <taxon>Methanocella</taxon>
    </lineage>
</organism>
<dbReference type="KEGG" id="mez:Mtc_0434"/>
<sequence length="152" mass="16867">MAVVYDVPATLLVARAGQKLKETGKVKAPEWAADVKTGTHRQYPPTQQDWWYTRCASILRRIYIDGPVGVQRLRTLYGGRKNRGVRPDRHERGSGSIIRDALQQLEKAGFVKSVKGGRAVTPQGMAFLDRVATEMLAEKQAPQKQAAPEVQA</sequence>
<dbReference type="EMBL" id="CP003243">
    <property type="protein sequence ID" value="AFC99201.1"/>
    <property type="molecule type" value="Genomic_DNA"/>
</dbReference>
<name>H8I462_METCZ</name>
<dbReference type="GeneID" id="11970319"/>
<dbReference type="GO" id="GO:0022627">
    <property type="term" value="C:cytosolic small ribosomal subunit"/>
    <property type="evidence" value="ECO:0007669"/>
    <property type="project" value="TreeGrafter"/>
</dbReference>
<comment type="subunit">
    <text evidence="5">Part of the 30S ribosomal subunit.</text>
</comment>
<evidence type="ECO:0000256" key="5">
    <source>
        <dbReference type="HAMAP-Rule" id="MF_01474"/>
    </source>
</evidence>
<accession>H8I462</accession>
<proteinExistence type="inferred from homology"/>
<dbReference type="InterPro" id="IPR036388">
    <property type="entry name" value="WH-like_DNA-bd_sf"/>
</dbReference>